<reference evidence="1" key="1">
    <citation type="submission" date="2017-06" db="UniProtKB">
        <authorList>
            <consortium name="EnsemblPlants"/>
        </authorList>
    </citation>
    <scope>IDENTIFICATION</scope>
</reference>
<protein>
    <submittedName>
        <fullName evidence="1">Uncharacterized protein</fullName>
    </submittedName>
</protein>
<organism evidence="1">
    <name type="scientific">Oryza punctata</name>
    <name type="common">Red rice</name>
    <dbReference type="NCBI Taxonomy" id="4537"/>
    <lineage>
        <taxon>Eukaryota</taxon>
        <taxon>Viridiplantae</taxon>
        <taxon>Streptophyta</taxon>
        <taxon>Embryophyta</taxon>
        <taxon>Tracheophyta</taxon>
        <taxon>Spermatophyta</taxon>
        <taxon>Magnoliopsida</taxon>
        <taxon>Liliopsida</taxon>
        <taxon>Poales</taxon>
        <taxon>Poaceae</taxon>
        <taxon>BOP clade</taxon>
        <taxon>Oryzoideae</taxon>
        <taxon>Oryzeae</taxon>
        <taxon>Oryzinae</taxon>
        <taxon>Oryza</taxon>
    </lineage>
</organism>
<sequence length="7" mass="907">MQTLRRC</sequence>
<dbReference type="EnsemblPlants" id="OPUNC05G17560.3">
    <property type="protein sequence ID" value="OPUNC05G17560.3"/>
    <property type="gene ID" value="OPUNC05G17560"/>
</dbReference>
<keyword evidence="2" id="KW-1185">Reference proteome</keyword>
<reference evidence="1" key="2">
    <citation type="submission" date="2018-05" db="EMBL/GenBank/DDBJ databases">
        <title>OpunRS2 (Oryza punctata Reference Sequence Version 2).</title>
        <authorList>
            <person name="Zhang J."/>
            <person name="Kudrna D."/>
            <person name="Lee S."/>
            <person name="Talag J."/>
            <person name="Welchert J."/>
            <person name="Wing R.A."/>
        </authorList>
    </citation>
    <scope>NUCLEOTIDE SEQUENCE [LARGE SCALE GENOMIC DNA]</scope>
</reference>
<dbReference type="Gramene" id="OPUNC05G17560.3">
    <property type="protein sequence ID" value="OPUNC05G17560.3"/>
    <property type="gene ID" value="OPUNC05G17560"/>
</dbReference>
<name>A0A1Y8Z557_ORYPU</name>
<evidence type="ECO:0000313" key="2">
    <source>
        <dbReference type="Proteomes" id="UP000026962"/>
    </source>
</evidence>
<evidence type="ECO:0000313" key="1">
    <source>
        <dbReference type="EnsemblPlants" id="OPUNC05G17560.3"/>
    </source>
</evidence>
<proteinExistence type="predicted"/>
<dbReference type="Proteomes" id="UP000026962">
    <property type="component" value="Chromosome 5"/>
</dbReference>
<accession>A0A1Y8Z557</accession>